<dbReference type="GO" id="GO:0016020">
    <property type="term" value="C:membrane"/>
    <property type="evidence" value="ECO:0007669"/>
    <property type="project" value="UniProtKB-SubCell"/>
</dbReference>
<evidence type="ECO:0000313" key="9">
    <source>
        <dbReference type="EMBL" id="EYC11073.1"/>
    </source>
</evidence>
<keyword evidence="4 8" id="KW-0808">Transferase</keyword>
<keyword evidence="5" id="KW-0812">Transmembrane</keyword>
<dbReference type="Pfam" id="PF01697">
    <property type="entry name" value="Glyco_transf_92"/>
    <property type="match status" value="1"/>
</dbReference>
<proteinExistence type="inferred from homology"/>
<evidence type="ECO:0000256" key="4">
    <source>
        <dbReference type="ARBA" id="ARBA00022679"/>
    </source>
</evidence>
<dbReference type="EMBL" id="JARK01001388">
    <property type="protein sequence ID" value="EYC11073.1"/>
    <property type="molecule type" value="Genomic_DNA"/>
</dbReference>
<dbReference type="AlphaFoldDB" id="A0A016U913"/>
<comment type="subcellular location">
    <subcellularLocation>
        <location evidence="1">Membrane</location>
        <topology evidence="1">Single-pass membrane protein</topology>
    </subcellularLocation>
</comment>
<evidence type="ECO:0000256" key="8">
    <source>
        <dbReference type="RuleBase" id="RU366017"/>
    </source>
</evidence>
<keyword evidence="3 8" id="KW-0328">Glycosyltransferase</keyword>
<evidence type="ECO:0000256" key="1">
    <source>
        <dbReference type="ARBA" id="ARBA00004167"/>
    </source>
</evidence>
<keyword evidence="7" id="KW-0472">Membrane</keyword>
<dbReference type="GO" id="GO:0016757">
    <property type="term" value="F:glycosyltransferase activity"/>
    <property type="evidence" value="ECO:0007669"/>
    <property type="project" value="UniProtKB-UniRule"/>
</dbReference>
<evidence type="ECO:0000256" key="2">
    <source>
        <dbReference type="ARBA" id="ARBA00007647"/>
    </source>
</evidence>
<dbReference type="PANTHER" id="PTHR21461:SF2">
    <property type="entry name" value="GLYCOSYLTRANSFERASE FAMILY 92 PROTEIN"/>
    <property type="match status" value="1"/>
</dbReference>
<dbReference type="InterPro" id="IPR008166">
    <property type="entry name" value="Glyco_transf_92"/>
</dbReference>
<keyword evidence="10" id="KW-1185">Reference proteome</keyword>
<evidence type="ECO:0000256" key="5">
    <source>
        <dbReference type="ARBA" id="ARBA00022692"/>
    </source>
</evidence>
<organism evidence="9 10">
    <name type="scientific">Ancylostoma ceylanicum</name>
    <dbReference type="NCBI Taxonomy" id="53326"/>
    <lineage>
        <taxon>Eukaryota</taxon>
        <taxon>Metazoa</taxon>
        <taxon>Ecdysozoa</taxon>
        <taxon>Nematoda</taxon>
        <taxon>Chromadorea</taxon>
        <taxon>Rhabditida</taxon>
        <taxon>Rhabditina</taxon>
        <taxon>Rhabditomorpha</taxon>
        <taxon>Strongyloidea</taxon>
        <taxon>Ancylostomatidae</taxon>
        <taxon>Ancylostomatinae</taxon>
        <taxon>Ancylostoma</taxon>
    </lineage>
</organism>
<name>A0A016U913_9BILA</name>
<evidence type="ECO:0000256" key="3">
    <source>
        <dbReference type="ARBA" id="ARBA00022676"/>
    </source>
</evidence>
<evidence type="ECO:0000256" key="7">
    <source>
        <dbReference type="ARBA" id="ARBA00023136"/>
    </source>
</evidence>
<reference evidence="10" key="1">
    <citation type="journal article" date="2015" name="Nat. Genet.">
        <title>The genome and transcriptome of the zoonotic hookworm Ancylostoma ceylanicum identify infection-specific gene families.</title>
        <authorList>
            <person name="Schwarz E.M."/>
            <person name="Hu Y."/>
            <person name="Antoshechkin I."/>
            <person name="Miller M.M."/>
            <person name="Sternberg P.W."/>
            <person name="Aroian R.V."/>
        </authorList>
    </citation>
    <scope>NUCLEOTIDE SEQUENCE</scope>
    <source>
        <strain evidence="10">HY135</strain>
    </source>
</reference>
<dbReference type="EC" id="2.4.1.-" evidence="8"/>
<gene>
    <name evidence="9" type="primary">Acey_s0052.g2199</name>
    <name evidence="9" type="ORF">Y032_0052g2199</name>
</gene>
<evidence type="ECO:0000256" key="6">
    <source>
        <dbReference type="ARBA" id="ARBA00022989"/>
    </source>
</evidence>
<protein>
    <recommendedName>
        <fullName evidence="8">Glycosyltransferase family 92 protein</fullName>
        <ecNumber evidence="8">2.4.1.-</ecNumber>
    </recommendedName>
</protein>
<sequence>MPDWKAGLLFILALALSTFVLIDLHAIGNLSKFKNMRLSRLLPCNCSTSSASPCPTLPFLTVRPSFPKTIVTRIDTTRIPHQDLYNFVMIQGIGSRKGDKQGISLIAAYEFPEQITVTITSRGKYSDVIYCRYFDREKRELGLPFRTHVFPEFAAYCLRREGAAFMSLSDTARGDYSYPVPIVDRTNDELKHFFSVCVAPIYGKEPKWLLLAEFIEHYKLQGATHFYVYIKYIDEYSRIFLDDYIRTGDVEVVVLHDRFQREDDEWQVVELQECLTRAKGHSQWVAFVDLDERLTPTQYSGTLLDYLRSISDSSIGGIQFRQRWILKNESMPAKYLNRNQIATWMPTARYHNTSHVGPSGHTAKCIVDPEKVLIMNVHYVDQFTDAYRLHEVDPEEGVVRHYRDVHLGEWGRIWLKEVEEMGNFSHTNYPEKWMDRLRKNVENRVHYVYGGHH</sequence>
<dbReference type="Proteomes" id="UP000024635">
    <property type="component" value="Unassembled WGS sequence"/>
</dbReference>
<accession>A0A016U913</accession>
<dbReference type="PANTHER" id="PTHR21461">
    <property type="entry name" value="GLYCOSYLTRANSFERASE FAMILY 92 PROTEIN"/>
    <property type="match status" value="1"/>
</dbReference>
<dbReference type="OrthoDB" id="5801206at2759"/>
<comment type="similarity">
    <text evidence="2 8">Belongs to the glycosyltransferase 92 family.</text>
</comment>
<evidence type="ECO:0000313" key="10">
    <source>
        <dbReference type="Proteomes" id="UP000024635"/>
    </source>
</evidence>
<dbReference type="GO" id="GO:0005737">
    <property type="term" value="C:cytoplasm"/>
    <property type="evidence" value="ECO:0007669"/>
    <property type="project" value="TreeGrafter"/>
</dbReference>
<keyword evidence="6" id="KW-1133">Transmembrane helix</keyword>
<comment type="caution">
    <text evidence="9">The sequence shown here is derived from an EMBL/GenBank/DDBJ whole genome shotgun (WGS) entry which is preliminary data.</text>
</comment>